<proteinExistence type="predicted"/>
<sequence length="69" mass="7891">MGIEPLFVEEIKVLLQEARCHKGIILTDHNYHAILEVSDRIILLHDGSCKHIESPDELEAWNYLPAVTL</sequence>
<dbReference type="AlphaFoldDB" id="A0A399S2S8"/>
<dbReference type="EMBL" id="QWGE01000004">
    <property type="protein sequence ID" value="RIJ36863.1"/>
    <property type="molecule type" value="Genomic_DNA"/>
</dbReference>
<dbReference type="InterPro" id="IPR027417">
    <property type="entry name" value="P-loop_NTPase"/>
</dbReference>
<dbReference type="Proteomes" id="UP000266005">
    <property type="component" value="Unassembled WGS sequence"/>
</dbReference>
<accession>A0A399S2S8</accession>
<evidence type="ECO:0008006" key="3">
    <source>
        <dbReference type="Google" id="ProtNLM"/>
    </source>
</evidence>
<comment type="caution">
    <text evidence="1">The sequence shown here is derived from an EMBL/GenBank/DDBJ whole genome shotgun (WGS) entry which is preliminary data.</text>
</comment>
<reference evidence="2" key="1">
    <citation type="submission" date="2018-08" db="EMBL/GenBank/DDBJ databases">
        <title>Mucilaginibacter sp. MYSH2.</title>
        <authorList>
            <person name="Seo T."/>
        </authorList>
    </citation>
    <scope>NUCLEOTIDE SEQUENCE [LARGE SCALE GENOMIC DNA]</scope>
    <source>
        <strain evidence="2">KIRAN</strain>
    </source>
</reference>
<gene>
    <name evidence="1" type="ORF">D1627_13615</name>
</gene>
<keyword evidence="2" id="KW-1185">Reference proteome</keyword>
<evidence type="ECO:0000313" key="2">
    <source>
        <dbReference type="Proteomes" id="UP000266005"/>
    </source>
</evidence>
<organism evidence="1 2">
    <name type="scientific">Pontibacter oryzae</name>
    <dbReference type="NCBI Taxonomy" id="2304593"/>
    <lineage>
        <taxon>Bacteria</taxon>
        <taxon>Pseudomonadati</taxon>
        <taxon>Bacteroidota</taxon>
        <taxon>Cytophagia</taxon>
        <taxon>Cytophagales</taxon>
        <taxon>Hymenobacteraceae</taxon>
        <taxon>Pontibacter</taxon>
    </lineage>
</organism>
<evidence type="ECO:0000313" key="1">
    <source>
        <dbReference type="EMBL" id="RIJ36863.1"/>
    </source>
</evidence>
<protein>
    <recommendedName>
        <fullName evidence="3">ABC transporter ATP-binding protein</fullName>
    </recommendedName>
</protein>
<dbReference type="SUPFAM" id="SSF52540">
    <property type="entry name" value="P-loop containing nucleoside triphosphate hydrolases"/>
    <property type="match status" value="1"/>
</dbReference>
<name>A0A399S2S8_9BACT</name>